<name>A0ACB9IWA2_9ASTR</name>
<evidence type="ECO:0000313" key="2">
    <source>
        <dbReference type="Proteomes" id="UP001056120"/>
    </source>
</evidence>
<reference evidence="1 2" key="2">
    <citation type="journal article" date="2022" name="Mol. Ecol. Resour.">
        <title>The genomes of chicory, endive, great burdock and yacon provide insights into Asteraceae paleo-polyploidization history and plant inulin production.</title>
        <authorList>
            <person name="Fan W."/>
            <person name="Wang S."/>
            <person name="Wang H."/>
            <person name="Wang A."/>
            <person name="Jiang F."/>
            <person name="Liu H."/>
            <person name="Zhao H."/>
            <person name="Xu D."/>
            <person name="Zhang Y."/>
        </authorList>
    </citation>
    <scope>NUCLEOTIDE SEQUENCE [LARGE SCALE GENOMIC DNA]</scope>
    <source>
        <strain evidence="2">cv. Yunnan</strain>
        <tissue evidence="1">Leaves</tissue>
    </source>
</reference>
<accession>A0ACB9IWA2</accession>
<gene>
    <name evidence="1" type="ORF">L1987_17002</name>
</gene>
<dbReference type="Proteomes" id="UP001056120">
    <property type="component" value="Linkage Group LG06"/>
</dbReference>
<keyword evidence="2" id="KW-1185">Reference proteome</keyword>
<evidence type="ECO:0000313" key="1">
    <source>
        <dbReference type="EMBL" id="KAI3812295.1"/>
    </source>
</evidence>
<protein>
    <submittedName>
        <fullName evidence="1">Uncharacterized protein</fullName>
    </submittedName>
</protein>
<organism evidence="1 2">
    <name type="scientific">Smallanthus sonchifolius</name>
    <dbReference type="NCBI Taxonomy" id="185202"/>
    <lineage>
        <taxon>Eukaryota</taxon>
        <taxon>Viridiplantae</taxon>
        <taxon>Streptophyta</taxon>
        <taxon>Embryophyta</taxon>
        <taxon>Tracheophyta</taxon>
        <taxon>Spermatophyta</taxon>
        <taxon>Magnoliopsida</taxon>
        <taxon>eudicotyledons</taxon>
        <taxon>Gunneridae</taxon>
        <taxon>Pentapetalae</taxon>
        <taxon>asterids</taxon>
        <taxon>campanulids</taxon>
        <taxon>Asterales</taxon>
        <taxon>Asteraceae</taxon>
        <taxon>Asteroideae</taxon>
        <taxon>Heliantheae alliance</taxon>
        <taxon>Millerieae</taxon>
        <taxon>Smallanthus</taxon>
    </lineage>
</organism>
<sequence length="179" mass="20199">MCVPVDGVGVKVPVLLRTILYALLGHSSLDHSCDFLIQSSLDDIVMELIMEGDAHGKGSRFLKGLCKKDDPSEAVLVRSKGFSNYKALRKVCPTEGDHVRLQERMSFIRRSYQIEGAYILQKEIMSDRRSLCPSEGDHIRSKELMSFRSGSYQIEGAYILQKEIKSDRRSLCPSERRGS</sequence>
<comment type="caution">
    <text evidence="1">The sequence shown here is derived from an EMBL/GenBank/DDBJ whole genome shotgun (WGS) entry which is preliminary data.</text>
</comment>
<reference evidence="2" key="1">
    <citation type="journal article" date="2022" name="Mol. Ecol. Resour.">
        <title>The genomes of chicory, endive, great burdock and yacon provide insights into Asteraceae palaeo-polyploidization history and plant inulin production.</title>
        <authorList>
            <person name="Fan W."/>
            <person name="Wang S."/>
            <person name="Wang H."/>
            <person name="Wang A."/>
            <person name="Jiang F."/>
            <person name="Liu H."/>
            <person name="Zhao H."/>
            <person name="Xu D."/>
            <person name="Zhang Y."/>
        </authorList>
    </citation>
    <scope>NUCLEOTIDE SEQUENCE [LARGE SCALE GENOMIC DNA]</scope>
    <source>
        <strain evidence="2">cv. Yunnan</strain>
    </source>
</reference>
<proteinExistence type="predicted"/>
<dbReference type="EMBL" id="CM042023">
    <property type="protein sequence ID" value="KAI3812295.1"/>
    <property type="molecule type" value="Genomic_DNA"/>
</dbReference>